<dbReference type="InterPro" id="IPR006767">
    <property type="entry name" value="Cwf19-like_C_dom-2"/>
</dbReference>
<dbReference type="PANTHER" id="PTHR12072:SF5">
    <property type="entry name" value="CWF19-LIKE PROTEIN 2"/>
    <property type="match status" value="1"/>
</dbReference>
<evidence type="ECO:0000259" key="2">
    <source>
        <dbReference type="Pfam" id="PF04676"/>
    </source>
</evidence>
<evidence type="ECO:0000259" key="3">
    <source>
        <dbReference type="Pfam" id="PF04677"/>
    </source>
</evidence>
<sequence length="253" mass="29892">MWLLPTINCFIFRLIKKKFFSENKIYEQTLDSCQFCIEAVCFRKHCMVTCGKKAYLSSVPWRPLIKEHCLIVPTAHYSSTVTLDEDVYEEIWKFKRALVSMWQAKEMDCLFVETAKNVKHRKHMYIECIAVPSKIGEVAPVYFKKAIDDSESEWVDNKKLLDLSKRGGNVRKVIPKGFSYFAVDFGLQPGYAHVIENENRFPQNFAHEIIGGMMNLERRVWRMNENLIMEEQRANTIELKRLWEPFDWTKESK</sequence>
<dbReference type="Pfam" id="PF04676">
    <property type="entry name" value="CwfJ_C_2"/>
    <property type="match status" value="1"/>
</dbReference>
<proteinExistence type="inferred from homology"/>
<comment type="similarity">
    <text evidence="1">Belongs to the CWF19 family.</text>
</comment>
<gene>
    <name evidence="5" type="primary">bma-cwf-19l2</name>
    <name evidence="4 5" type="ORF">Bm1771</name>
    <name evidence="4" type="ORF">BM_Bm1771</name>
</gene>
<feature type="domain" description="Cwf19-like protein C-terminal" evidence="2">
    <location>
        <begin position="153"/>
        <end position="249"/>
    </location>
</feature>
<dbReference type="WormBase" id="Bm1771">
    <property type="protein sequence ID" value="BM46568"/>
    <property type="gene ID" value="WBGene00222032"/>
    <property type="gene designation" value="Bma-cwf-19L2"/>
</dbReference>
<evidence type="ECO:0000313" key="5">
    <source>
        <dbReference type="WormBase" id="Bm1771"/>
    </source>
</evidence>
<dbReference type="SUPFAM" id="SSF54197">
    <property type="entry name" value="HIT-like"/>
    <property type="match status" value="1"/>
</dbReference>
<name>A0A0H5SNT2_BRUMA</name>
<dbReference type="Gene3D" id="3.30.428.10">
    <property type="entry name" value="HIT-like"/>
    <property type="match status" value="1"/>
</dbReference>
<feature type="domain" description="Cwf19-like C-terminal" evidence="3">
    <location>
        <begin position="22"/>
        <end position="144"/>
    </location>
</feature>
<accession>A0A0H5SNT2</accession>
<dbReference type="Pfam" id="PF04677">
    <property type="entry name" value="CwfJ_C_1"/>
    <property type="match status" value="1"/>
</dbReference>
<dbReference type="AlphaFoldDB" id="A0A0H5SNT2"/>
<dbReference type="OMA" id="ISECEFC"/>
<dbReference type="InterPro" id="IPR036265">
    <property type="entry name" value="HIT-like_sf"/>
</dbReference>
<dbReference type="GO" id="GO:0071014">
    <property type="term" value="C:post-mRNA release spliceosomal complex"/>
    <property type="evidence" value="ECO:0007669"/>
    <property type="project" value="TreeGrafter"/>
</dbReference>
<dbReference type="EMBL" id="LN857006">
    <property type="protein sequence ID" value="CRZ25307.1"/>
    <property type="molecule type" value="Genomic_DNA"/>
</dbReference>
<organism evidence="4">
    <name type="scientific">Brugia malayi</name>
    <name type="common">Filarial nematode worm</name>
    <dbReference type="NCBI Taxonomy" id="6279"/>
    <lineage>
        <taxon>Eukaryota</taxon>
        <taxon>Metazoa</taxon>
        <taxon>Ecdysozoa</taxon>
        <taxon>Nematoda</taxon>
        <taxon>Chromadorea</taxon>
        <taxon>Rhabditida</taxon>
        <taxon>Spirurina</taxon>
        <taxon>Spiruromorpha</taxon>
        <taxon>Filarioidea</taxon>
        <taxon>Onchocercidae</taxon>
        <taxon>Brugia</taxon>
    </lineage>
</organism>
<evidence type="ECO:0000256" key="1">
    <source>
        <dbReference type="ARBA" id="ARBA00006795"/>
    </source>
</evidence>
<reference evidence="4" key="2">
    <citation type="submission" date="2012-12" db="EMBL/GenBank/DDBJ databases">
        <authorList>
            <person name="Gao Y.W."/>
            <person name="Fan S.T."/>
            <person name="Sun H.T."/>
            <person name="Wang Z."/>
            <person name="Gao X.L."/>
            <person name="Li Y.G."/>
            <person name="Wang T.C."/>
            <person name="Zhang K."/>
            <person name="Xu W.W."/>
            <person name="Yu Z.J."/>
            <person name="Xia X.Z."/>
        </authorList>
    </citation>
    <scope>NUCLEOTIDE SEQUENCE</scope>
    <source>
        <strain evidence="4">FR3</strain>
    </source>
</reference>
<protein>
    <submittedName>
        <fullName evidence="4">Bm1771</fullName>
    </submittedName>
</protein>
<reference evidence="4" key="1">
    <citation type="journal article" date="2007" name="Science">
        <title>Draft genome of the filarial nematode parasite Brugia malayi.</title>
        <authorList>
            <person name="Ghedin E."/>
            <person name="Wang S."/>
            <person name="Spiro D."/>
            <person name="Caler E."/>
            <person name="Zhao Q."/>
            <person name="Crabtree J."/>
            <person name="Allen J.E."/>
            <person name="Delcher A.L."/>
            <person name="Guiliano D.B."/>
            <person name="Miranda-Saavedra D."/>
            <person name="Angiuoli S.V."/>
            <person name="Creasy T."/>
            <person name="Amedeo P."/>
            <person name="Haas B."/>
            <person name="El-Sayed N.M."/>
            <person name="Wortman J.R."/>
            <person name="Feldblyum T."/>
            <person name="Tallon L."/>
            <person name="Schatz M."/>
            <person name="Shumway M."/>
            <person name="Koo H."/>
            <person name="Salzberg S.L."/>
            <person name="Schobel S."/>
            <person name="Pertea M."/>
            <person name="Pop M."/>
            <person name="White O."/>
            <person name="Barton G.J."/>
            <person name="Carlow C.K."/>
            <person name="Crawford M.J."/>
            <person name="Daub J."/>
            <person name="Dimmic M.W."/>
            <person name="Estes C.F."/>
            <person name="Foster J.M."/>
            <person name="Ganatra M."/>
            <person name="Gregory W.F."/>
            <person name="Johnson N.M."/>
            <person name="Jin J."/>
            <person name="Komuniecki R."/>
            <person name="Korf I."/>
            <person name="Kumar S."/>
            <person name="Laney S."/>
            <person name="Li B.W."/>
            <person name="Li W."/>
            <person name="Lindblom T.H."/>
            <person name="Lustigman S."/>
            <person name="Ma D."/>
            <person name="Maina C.V."/>
            <person name="Martin D.M."/>
            <person name="McCarter J.P."/>
            <person name="McReynolds L."/>
            <person name="Mitreva M."/>
            <person name="Nutman T.B."/>
            <person name="Parkinson J."/>
            <person name="Peregrin-Alvarez J.M."/>
            <person name="Poole C."/>
            <person name="Ren Q."/>
            <person name="Saunders L."/>
            <person name="Sluder A.E."/>
            <person name="Smith K."/>
            <person name="Stanke M."/>
            <person name="Unnasch T.R."/>
            <person name="Ware J."/>
            <person name="Wei A.D."/>
            <person name="Weil G."/>
            <person name="Williams D.J."/>
            <person name="Zhang Y."/>
            <person name="Williams S.A."/>
            <person name="Fraser-Liggett C."/>
            <person name="Slatko B."/>
            <person name="Blaxter M.L."/>
            <person name="Scott A.L."/>
        </authorList>
    </citation>
    <scope>NUCLEOTIDE SEQUENCE</scope>
    <source>
        <strain evidence="4">FR3</strain>
    </source>
</reference>
<dbReference type="InterPro" id="IPR006768">
    <property type="entry name" value="Cwf19-like_C_dom-1"/>
</dbReference>
<dbReference type="InterPro" id="IPR040194">
    <property type="entry name" value="Cwf19-like"/>
</dbReference>
<dbReference type="GO" id="GO:0000398">
    <property type="term" value="P:mRNA splicing, via spliceosome"/>
    <property type="evidence" value="ECO:0007669"/>
    <property type="project" value="TreeGrafter"/>
</dbReference>
<dbReference type="PANTHER" id="PTHR12072">
    <property type="entry name" value="CWF19, CELL CYCLE CONTROL PROTEIN"/>
    <property type="match status" value="1"/>
</dbReference>
<evidence type="ECO:0000313" key="4">
    <source>
        <dbReference type="EMBL" id="CRZ25307.1"/>
    </source>
</evidence>